<dbReference type="Proteomes" id="UP001597493">
    <property type="component" value="Unassembled WGS sequence"/>
</dbReference>
<sequence length="224" mass="25606">MEQSLRQQILQFALDRLQTGDLFFLKGKWKESRLIEMIEKSPWSHIAMVVRLPEFQEPLLWEATPLDDLEDVIMHKHKKGPQLTLLTQRLHAMQSISNFAFRKLETERTPEMNAALLRFIGDVHEAVFPDDRTLLSEVLEGRANVKAPYDNFFCSELVAASYIAMGLLGDERVPNSYWPVDFAEPNQPALLGQAKLGEQWMLLHSGERYFIEAALSPAKLPVSG</sequence>
<dbReference type="SUPFAM" id="SSF54001">
    <property type="entry name" value="Cysteine proteinases"/>
    <property type="match status" value="1"/>
</dbReference>
<accession>A0ABW5QU87</accession>
<evidence type="ECO:0008006" key="3">
    <source>
        <dbReference type="Google" id="ProtNLM"/>
    </source>
</evidence>
<dbReference type="InterPro" id="IPR038765">
    <property type="entry name" value="Papain-like_cys_pep_sf"/>
</dbReference>
<dbReference type="EMBL" id="JBHUMY010000006">
    <property type="protein sequence ID" value="MFD2660043.1"/>
    <property type="molecule type" value="Genomic_DNA"/>
</dbReference>
<proteinExistence type="predicted"/>
<keyword evidence="2" id="KW-1185">Reference proteome</keyword>
<organism evidence="1 2">
    <name type="scientific">Paenibacillus thailandensis</name>
    <dbReference type="NCBI Taxonomy" id="393250"/>
    <lineage>
        <taxon>Bacteria</taxon>
        <taxon>Bacillati</taxon>
        <taxon>Bacillota</taxon>
        <taxon>Bacilli</taxon>
        <taxon>Bacillales</taxon>
        <taxon>Paenibacillaceae</taxon>
        <taxon>Paenibacillus</taxon>
    </lineage>
</organism>
<dbReference type="PANTHER" id="PTHR47112:SF1">
    <property type="entry name" value="PX DOMAIN-CONTAINING PROTEIN"/>
    <property type="match status" value="1"/>
</dbReference>
<dbReference type="RefSeq" id="WP_379270711.1">
    <property type="nucleotide sequence ID" value="NZ_JBHUGT010000010.1"/>
</dbReference>
<name>A0ABW5QU87_9BACL</name>
<dbReference type="Gene3D" id="3.90.1720.10">
    <property type="entry name" value="endopeptidase domain like (from Nostoc punctiforme)"/>
    <property type="match status" value="1"/>
</dbReference>
<evidence type="ECO:0000313" key="1">
    <source>
        <dbReference type="EMBL" id="MFD2660043.1"/>
    </source>
</evidence>
<evidence type="ECO:0000313" key="2">
    <source>
        <dbReference type="Proteomes" id="UP001597493"/>
    </source>
</evidence>
<dbReference type="PANTHER" id="PTHR47112">
    <property type="entry name" value="PX DOMAIN-CONTAINING PROTEIN"/>
    <property type="match status" value="1"/>
</dbReference>
<gene>
    <name evidence="1" type="ORF">ACFSW5_07140</name>
</gene>
<protein>
    <recommendedName>
        <fullName evidence="3">Permuted papain-like amidase YaeF/Yiix C92 family enzyme</fullName>
    </recommendedName>
</protein>
<reference evidence="2" key="1">
    <citation type="journal article" date="2019" name="Int. J. Syst. Evol. Microbiol.">
        <title>The Global Catalogue of Microorganisms (GCM) 10K type strain sequencing project: providing services to taxonomists for standard genome sequencing and annotation.</title>
        <authorList>
            <consortium name="The Broad Institute Genomics Platform"/>
            <consortium name="The Broad Institute Genome Sequencing Center for Infectious Disease"/>
            <person name="Wu L."/>
            <person name="Ma J."/>
        </authorList>
    </citation>
    <scope>NUCLEOTIDE SEQUENCE [LARGE SCALE GENOMIC DNA]</scope>
    <source>
        <strain evidence="2">TISTR 1827</strain>
    </source>
</reference>
<comment type="caution">
    <text evidence="1">The sequence shown here is derived from an EMBL/GenBank/DDBJ whole genome shotgun (WGS) entry which is preliminary data.</text>
</comment>